<dbReference type="AlphaFoldDB" id="A0AAD6Z3A8"/>
<feature type="compositionally biased region" description="Pro residues" evidence="1">
    <location>
        <begin position="199"/>
        <end position="208"/>
    </location>
</feature>
<feature type="compositionally biased region" description="Low complexity" evidence="1">
    <location>
        <begin position="209"/>
        <end position="218"/>
    </location>
</feature>
<evidence type="ECO:0000313" key="3">
    <source>
        <dbReference type="Proteomes" id="UP001218218"/>
    </source>
</evidence>
<sequence length="637" mass="69876">MFVDIKGKSITGDFSLTGIRWTTKGNLTFTFHHDEKFTSAGAMKLTPTIWAFIRPQFKLPENHPGPRMDHGGHWHTVVIHAVPIVPVSVPSMHLGTGLMLFGRRLPDPPSYLRKSASIRLSYVWQSDMISRTLPILPHPTPKPIDNKEGRAEGQWGWGWGWGWDAAREADQRAVDTATRVVGAAACRAVDGKRRVGAPPLLPSPPTPLSPNNSSNAPTGMRKIRRRLRPRHPTDPHAVPNPRNLAGCKRALRGAEEVLPCTRRVGGRGEGYAGELEANEKRKRKGGGRGERADKGKERAQGWRKTGRQRRGEARQRGRRQGREGEGKEDGAGKRRGDKRGTEEQERWDKARRKEREGGTEERNEGVGQGEEEGKGGRDRGTKRGDGNAREKGRGRWEGGRDEKGGMGRDEKDGPRRGEKEGRAEGKGGEGRGTDARDNTEGREGEGRKDARRKREGGRGEEGERETRGEQRRDETRREEVIEGWARGGRRQNARGETRDASSPDEECAQPIGRDSRNDTTHGTKHTGPVTTSRPIPSQPYPQPTKPKQKARLTSKTVTPSARYTPTSLGRPPPSPSASKVIMMSVTLVEGDSAEGVGGGVAGVWWHGWAAETMGRSGAEAGVLRIKVGAGVGHGGIR</sequence>
<feature type="compositionally biased region" description="Polar residues" evidence="1">
    <location>
        <begin position="553"/>
        <end position="567"/>
    </location>
</feature>
<keyword evidence="3" id="KW-1185">Reference proteome</keyword>
<comment type="caution">
    <text evidence="2">The sequence shown here is derived from an EMBL/GenBank/DDBJ whole genome shotgun (WGS) entry which is preliminary data.</text>
</comment>
<feature type="region of interest" description="Disordered" evidence="1">
    <location>
        <begin position="194"/>
        <end position="219"/>
    </location>
</feature>
<feature type="compositionally biased region" description="Basic and acidic residues" evidence="1">
    <location>
        <begin position="287"/>
        <end position="300"/>
    </location>
</feature>
<organism evidence="2 3">
    <name type="scientific">Mycena albidolilacea</name>
    <dbReference type="NCBI Taxonomy" id="1033008"/>
    <lineage>
        <taxon>Eukaryota</taxon>
        <taxon>Fungi</taxon>
        <taxon>Dikarya</taxon>
        <taxon>Basidiomycota</taxon>
        <taxon>Agaricomycotina</taxon>
        <taxon>Agaricomycetes</taxon>
        <taxon>Agaricomycetidae</taxon>
        <taxon>Agaricales</taxon>
        <taxon>Marasmiineae</taxon>
        <taxon>Mycenaceae</taxon>
        <taxon>Mycena</taxon>
    </lineage>
</organism>
<feature type="compositionally biased region" description="Basic and acidic residues" evidence="1">
    <location>
        <begin position="456"/>
        <end position="480"/>
    </location>
</feature>
<evidence type="ECO:0000256" key="1">
    <source>
        <dbReference type="SAM" id="MobiDB-lite"/>
    </source>
</evidence>
<protein>
    <submittedName>
        <fullName evidence="2">Uncharacterized protein</fullName>
    </submittedName>
</protein>
<reference evidence="2" key="1">
    <citation type="submission" date="2023-03" db="EMBL/GenBank/DDBJ databases">
        <title>Massive genome expansion in bonnet fungi (Mycena s.s.) driven by repeated elements and novel gene families across ecological guilds.</title>
        <authorList>
            <consortium name="Lawrence Berkeley National Laboratory"/>
            <person name="Harder C.B."/>
            <person name="Miyauchi S."/>
            <person name="Viragh M."/>
            <person name="Kuo A."/>
            <person name="Thoen E."/>
            <person name="Andreopoulos B."/>
            <person name="Lu D."/>
            <person name="Skrede I."/>
            <person name="Drula E."/>
            <person name="Henrissat B."/>
            <person name="Morin E."/>
            <person name="Kohler A."/>
            <person name="Barry K."/>
            <person name="LaButti K."/>
            <person name="Morin E."/>
            <person name="Salamov A."/>
            <person name="Lipzen A."/>
            <person name="Mereny Z."/>
            <person name="Hegedus B."/>
            <person name="Baldrian P."/>
            <person name="Stursova M."/>
            <person name="Weitz H."/>
            <person name="Taylor A."/>
            <person name="Grigoriev I.V."/>
            <person name="Nagy L.G."/>
            <person name="Martin F."/>
            <person name="Kauserud H."/>
        </authorList>
    </citation>
    <scope>NUCLEOTIDE SEQUENCE</scope>
    <source>
        <strain evidence="2">CBHHK002</strain>
    </source>
</reference>
<proteinExistence type="predicted"/>
<accession>A0AAD6Z3A8</accession>
<dbReference type="EMBL" id="JARIHO010000093">
    <property type="protein sequence ID" value="KAJ7306257.1"/>
    <property type="molecule type" value="Genomic_DNA"/>
</dbReference>
<feature type="compositionally biased region" description="Basic and acidic residues" evidence="1">
    <location>
        <begin position="309"/>
        <end position="364"/>
    </location>
</feature>
<feature type="region of interest" description="Disordered" evidence="1">
    <location>
        <begin position="263"/>
        <end position="577"/>
    </location>
</feature>
<dbReference type="Proteomes" id="UP001218218">
    <property type="component" value="Unassembled WGS sequence"/>
</dbReference>
<feature type="compositionally biased region" description="Basic and acidic residues" evidence="1">
    <location>
        <begin position="371"/>
        <end position="448"/>
    </location>
</feature>
<gene>
    <name evidence="2" type="ORF">DFH08DRAFT_944851</name>
</gene>
<evidence type="ECO:0000313" key="2">
    <source>
        <dbReference type="EMBL" id="KAJ7306257.1"/>
    </source>
</evidence>
<name>A0AAD6Z3A8_9AGAR</name>